<dbReference type="PROSITE" id="PS50181">
    <property type="entry name" value="FBOX"/>
    <property type="match status" value="1"/>
</dbReference>
<keyword evidence="1" id="KW-0175">Coiled coil</keyword>
<feature type="domain" description="F-box" evidence="2">
    <location>
        <begin position="32"/>
        <end position="89"/>
    </location>
</feature>
<dbReference type="SMART" id="SM00256">
    <property type="entry name" value="FBOX"/>
    <property type="match status" value="1"/>
</dbReference>
<dbReference type="CDD" id="cd09917">
    <property type="entry name" value="F-box_SF"/>
    <property type="match status" value="1"/>
</dbReference>
<dbReference type="AlphaFoldDB" id="A0AAW0F9K9"/>
<feature type="coiled-coil region" evidence="1">
    <location>
        <begin position="179"/>
        <end position="206"/>
    </location>
</feature>
<gene>
    <name evidence="3" type="ORF">QCA50_020942</name>
</gene>
<organism evidence="3 4">
    <name type="scientific">Cerrena zonata</name>
    <dbReference type="NCBI Taxonomy" id="2478898"/>
    <lineage>
        <taxon>Eukaryota</taxon>
        <taxon>Fungi</taxon>
        <taxon>Dikarya</taxon>
        <taxon>Basidiomycota</taxon>
        <taxon>Agaricomycotina</taxon>
        <taxon>Agaricomycetes</taxon>
        <taxon>Polyporales</taxon>
        <taxon>Cerrenaceae</taxon>
        <taxon>Cerrena</taxon>
    </lineage>
</organism>
<dbReference type="Pfam" id="PF00646">
    <property type="entry name" value="F-box"/>
    <property type="match status" value="1"/>
</dbReference>
<evidence type="ECO:0000259" key="2">
    <source>
        <dbReference type="PROSITE" id="PS50181"/>
    </source>
</evidence>
<reference evidence="3 4" key="1">
    <citation type="submission" date="2022-09" db="EMBL/GenBank/DDBJ databases">
        <authorList>
            <person name="Palmer J.M."/>
        </authorList>
    </citation>
    <scope>NUCLEOTIDE SEQUENCE [LARGE SCALE GENOMIC DNA]</scope>
    <source>
        <strain evidence="3 4">DSM 7382</strain>
    </source>
</reference>
<evidence type="ECO:0000313" key="4">
    <source>
        <dbReference type="Proteomes" id="UP001385951"/>
    </source>
</evidence>
<dbReference type="InterPro" id="IPR036047">
    <property type="entry name" value="F-box-like_dom_sf"/>
</dbReference>
<comment type="caution">
    <text evidence="3">The sequence shown here is derived from an EMBL/GenBank/DDBJ whole genome shotgun (WGS) entry which is preliminary data.</text>
</comment>
<sequence>MIPGQSKRQKLLDETVTSPTMATKRKRVRGALRSLPDMPIDIICQIFYLLNPIDLLRIARTNKAFRRLLIVRKSGRGSDYACTSIWREARKNIPDLPEPFPGMSEPFYASLCFEPHCTICFKQSIHEVIWEFRARLCNECKNKKTRTSSGFETQIWGAPSSVALPLMNAQVTILGRTRRTFLESDITQLEEKWERLRDDGDDKKEQFIQRHKENIQRLEEHARRCSVWFSSKKSDRQFEIWKIKGQRCKNILDRLEELGYGPDIHWANNNHIVRKHRIEMLPAVRQGKPLTERVWENIRPEIVKHILTHIRPKRLESDYQSVLEDRIPFLKEARAKFAEPYGTNFPLVEDFARLPEVRAILDPSDGQHINIESFDALESQIPEIIARWKDNVRDELDAFLRKKLSRHNIPSDLSTSILHSNLAIATLFCRKCHQIVQTSNLELAVHGCRTLSWSPSTPIDRYEPTLEKLELYPYSPSDFYVASSEVLEILQACGKDKLTTVQELDALNHVLPCHKGCDTTDAGATYGWRDLLIHSITNHRSPFKLTGSPLWEFISTDEDFVPSFSWDDSLSLWDSSILNYAPLDMLFPSYNGELEVN</sequence>
<protein>
    <recommendedName>
        <fullName evidence="2">F-box domain-containing protein</fullName>
    </recommendedName>
</protein>
<dbReference type="SUPFAM" id="SSF81383">
    <property type="entry name" value="F-box domain"/>
    <property type="match status" value="1"/>
</dbReference>
<keyword evidence="4" id="KW-1185">Reference proteome</keyword>
<evidence type="ECO:0000313" key="3">
    <source>
        <dbReference type="EMBL" id="KAK7676102.1"/>
    </source>
</evidence>
<dbReference type="EMBL" id="JASBNA010000135">
    <property type="protein sequence ID" value="KAK7676102.1"/>
    <property type="molecule type" value="Genomic_DNA"/>
</dbReference>
<accession>A0AAW0F9K9</accession>
<dbReference type="Proteomes" id="UP001385951">
    <property type="component" value="Unassembled WGS sequence"/>
</dbReference>
<dbReference type="InterPro" id="IPR001810">
    <property type="entry name" value="F-box_dom"/>
</dbReference>
<evidence type="ECO:0000256" key="1">
    <source>
        <dbReference type="SAM" id="Coils"/>
    </source>
</evidence>
<proteinExistence type="predicted"/>
<name>A0AAW0F9K9_9APHY</name>